<dbReference type="InterPro" id="IPR002545">
    <property type="entry name" value="CheW-lke_dom"/>
</dbReference>
<proteinExistence type="predicted"/>
<dbReference type="InterPro" id="IPR001789">
    <property type="entry name" value="Sig_transdc_resp-reg_receiver"/>
</dbReference>
<evidence type="ECO:0000313" key="5">
    <source>
        <dbReference type="Proteomes" id="UP000189670"/>
    </source>
</evidence>
<dbReference type="Gene3D" id="3.40.50.2300">
    <property type="match status" value="1"/>
</dbReference>
<dbReference type="InterPro" id="IPR024181">
    <property type="entry name" value="Chemotax_regulator_CheV"/>
</dbReference>
<organism evidence="4 5">
    <name type="scientific">Candidatus Magnetoglobus multicellularis str. Araruama</name>
    <dbReference type="NCBI Taxonomy" id="890399"/>
    <lineage>
        <taxon>Bacteria</taxon>
        <taxon>Pseudomonadati</taxon>
        <taxon>Thermodesulfobacteriota</taxon>
        <taxon>Desulfobacteria</taxon>
        <taxon>Desulfobacterales</taxon>
        <taxon>Desulfobacteraceae</taxon>
        <taxon>Candidatus Magnetoglobus</taxon>
    </lineage>
</organism>
<feature type="modified residue" description="4-aspartylphosphate" evidence="1">
    <location>
        <position position="246"/>
    </location>
</feature>
<dbReference type="PIRSF" id="PIRSF002867">
    <property type="entry name" value="CheV"/>
    <property type="match status" value="1"/>
</dbReference>
<dbReference type="InterPro" id="IPR036061">
    <property type="entry name" value="CheW-like_dom_sf"/>
</dbReference>
<dbReference type="Pfam" id="PF01584">
    <property type="entry name" value="CheW"/>
    <property type="match status" value="1"/>
</dbReference>
<dbReference type="AlphaFoldDB" id="A0A1V1PIF2"/>
<gene>
    <name evidence="4" type="primary">cheV</name>
    <name evidence="4" type="ORF">OMM_00157</name>
</gene>
<reference evidence="5" key="1">
    <citation type="submission" date="2012-11" db="EMBL/GenBank/DDBJ databases">
        <authorList>
            <person name="Lucero-Rivera Y.E."/>
            <person name="Tovar-Ramirez D."/>
        </authorList>
    </citation>
    <scope>NUCLEOTIDE SEQUENCE [LARGE SCALE GENOMIC DNA]</scope>
    <source>
        <strain evidence="5">Araruama</strain>
    </source>
</reference>
<feature type="domain" description="CheW-like" evidence="3">
    <location>
        <begin position="15"/>
        <end position="156"/>
    </location>
</feature>
<dbReference type="PANTHER" id="PTHR47233">
    <property type="entry name" value="CHEMOTAXIS PROTEIN CHEV"/>
    <property type="match status" value="1"/>
</dbReference>
<dbReference type="PROSITE" id="PS50851">
    <property type="entry name" value="CHEW"/>
    <property type="match status" value="1"/>
</dbReference>
<dbReference type="Gene3D" id="2.30.30.40">
    <property type="entry name" value="SH3 Domains"/>
    <property type="match status" value="1"/>
</dbReference>
<name>A0A1V1PIF2_9BACT</name>
<dbReference type="SMART" id="SM00260">
    <property type="entry name" value="CheW"/>
    <property type="match status" value="1"/>
</dbReference>
<dbReference type="Pfam" id="PF00072">
    <property type="entry name" value="Response_reg"/>
    <property type="match status" value="1"/>
</dbReference>
<comment type="caution">
    <text evidence="4">The sequence shown here is derived from an EMBL/GenBank/DDBJ whole genome shotgun (WGS) entry which is preliminary data.</text>
</comment>
<dbReference type="GO" id="GO:0006935">
    <property type="term" value="P:chemotaxis"/>
    <property type="evidence" value="ECO:0007669"/>
    <property type="project" value="InterPro"/>
</dbReference>
<dbReference type="Proteomes" id="UP000189670">
    <property type="component" value="Unassembled WGS sequence"/>
</dbReference>
<evidence type="ECO:0000259" key="3">
    <source>
        <dbReference type="PROSITE" id="PS50851"/>
    </source>
</evidence>
<dbReference type="EMBL" id="ATBP01000005">
    <property type="protein sequence ID" value="ETR74513.1"/>
    <property type="molecule type" value="Genomic_DNA"/>
</dbReference>
<feature type="domain" description="Response regulatory" evidence="2">
    <location>
        <begin position="183"/>
        <end position="313"/>
    </location>
</feature>
<sequence>MADKKEILLESGTNELEIAEFILGKQSFGINVAKIREFVPYDTKSVTKVPNSPPSMVGVLLLRGRTIPLINLSIHLGLNSEDRSDKPVVLVTEFNTLVNGFIIDAINQIHRLSWSDIKSLNPVLQQHTTRFTGTVNVKDKEILIMDLEYIVSEIFPEKMRGLTHLSTKTLSDEEIEQRRPARQIVIAEDSNMIRNMIIKTIKSAGYTNIQSFDNGGSAYDYVKQTKEKAEQQGQKLTDYVSLTVSDIEMPRMDGLTFCRNIREELREASLPVIIFSSLINEQMIVKCRSVGANAHVTKPQIAMLVDLMDGLIFGKESSQNDFTIAK</sequence>
<dbReference type="InterPro" id="IPR011006">
    <property type="entry name" value="CheY-like_superfamily"/>
</dbReference>
<dbReference type="SUPFAM" id="SSF50341">
    <property type="entry name" value="CheW-like"/>
    <property type="match status" value="1"/>
</dbReference>
<evidence type="ECO:0000259" key="2">
    <source>
        <dbReference type="PROSITE" id="PS50110"/>
    </source>
</evidence>
<dbReference type="GO" id="GO:0000160">
    <property type="term" value="P:phosphorelay signal transduction system"/>
    <property type="evidence" value="ECO:0007669"/>
    <property type="project" value="InterPro"/>
</dbReference>
<accession>A0A1V1PIF2</accession>
<dbReference type="SMART" id="SM00448">
    <property type="entry name" value="REC"/>
    <property type="match status" value="1"/>
</dbReference>
<dbReference type="Gene3D" id="2.40.50.180">
    <property type="entry name" value="CheA-289, Domain 4"/>
    <property type="match status" value="1"/>
</dbReference>
<dbReference type="PANTHER" id="PTHR47233:SF3">
    <property type="entry name" value="CHEMOTAXIS PROTEIN CHEV"/>
    <property type="match status" value="1"/>
</dbReference>
<evidence type="ECO:0000313" key="4">
    <source>
        <dbReference type="EMBL" id="ETR74513.1"/>
    </source>
</evidence>
<dbReference type="PROSITE" id="PS50110">
    <property type="entry name" value="RESPONSE_REGULATORY"/>
    <property type="match status" value="1"/>
</dbReference>
<dbReference type="SUPFAM" id="SSF52172">
    <property type="entry name" value="CheY-like"/>
    <property type="match status" value="1"/>
</dbReference>
<evidence type="ECO:0000256" key="1">
    <source>
        <dbReference type="PROSITE-ProRule" id="PRU00169"/>
    </source>
</evidence>
<keyword evidence="1" id="KW-0597">Phosphoprotein</keyword>
<protein>
    <submittedName>
        <fullName evidence="4">Chemotaxis protein cheV</fullName>
    </submittedName>
</protein>